<dbReference type="PANTHER" id="PTHR45138">
    <property type="entry name" value="REGULATORY COMPONENTS OF SENSORY TRANSDUCTION SYSTEM"/>
    <property type="match status" value="1"/>
</dbReference>
<protein>
    <recommendedName>
        <fullName evidence="1">diguanylate cyclase</fullName>
        <ecNumber evidence="1">2.7.7.65</ecNumber>
    </recommendedName>
</protein>
<proteinExistence type="predicted"/>
<dbReference type="InterPro" id="IPR000160">
    <property type="entry name" value="GGDEF_dom"/>
</dbReference>
<dbReference type="CDD" id="cd01949">
    <property type="entry name" value="GGDEF"/>
    <property type="match status" value="1"/>
</dbReference>
<dbReference type="SUPFAM" id="SSF55073">
    <property type="entry name" value="Nucleotide cyclase"/>
    <property type="match status" value="1"/>
</dbReference>
<dbReference type="Gene3D" id="3.30.70.270">
    <property type="match status" value="1"/>
</dbReference>
<dbReference type="EMBL" id="CP032405">
    <property type="protein sequence ID" value="QRF53823.1"/>
    <property type="molecule type" value="Genomic_DNA"/>
</dbReference>
<feature type="transmembrane region" description="Helical" evidence="2">
    <location>
        <begin position="34"/>
        <end position="56"/>
    </location>
</feature>
<reference evidence="4 5" key="1">
    <citation type="submission" date="2018-09" db="EMBL/GenBank/DDBJ databases">
        <title>Rhizobium sp. MAE2-X.</title>
        <authorList>
            <person name="Lee Y."/>
            <person name="Jeon C.O."/>
        </authorList>
    </citation>
    <scope>NUCLEOTIDE SEQUENCE [LARGE SCALE GENOMIC DNA]</scope>
    <source>
        <strain evidence="4 5">MAE2-X</strain>
    </source>
</reference>
<evidence type="ECO:0000256" key="1">
    <source>
        <dbReference type="ARBA" id="ARBA00012528"/>
    </source>
</evidence>
<evidence type="ECO:0000313" key="4">
    <source>
        <dbReference type="EMBL" id="QRF53823.1"/>
    </source>
</evidence>
<keyword evidence="2" id="KW-0812">Transmembrane</keyword>
<dbReference type="Pfam" id="PF00990">
    <property type="entry name" value="GGDEF"/>
    <property type="match status" value="1"/>
</dbReference>
<keyword evidence="5" id="KW-1185">Reference proteome</keyword>
<dbReference type="SMART" id="SM00267">
    <property type="entry name" value="GGDEF"/>
    <property type="match status" value="1"/>
</dbReference>
<keyword evidence="2" id="KW-0472">Membrane</keyword>
<organism evidence="4 5">
    <name type="scientific">Rhizobium rosettiformans</name>
    <dbReference type="NCBI Taxonomy" id="1368430"/>
    <lineage>
        <taxon>Bacteria</taxon>
        <taxon>Pseudomonadati</taxon>
        <taxon>Pseudomonadota</taxon>
        <taxon>Alphaproteobacteria</taxon>
        <taxon>Hyphomicrobiales</taxon>
        <taxon>Rhizobiaceae</taxon>
        <taxon>Rhizobium/Agrobacterium group</taxon>
        <taxon>Rhizobium</taxon>
    </lineage>
</organism>
<dbReference type="EC" id="2.7.7.65" evidence="1"/>
<gene>
    <name evidence="4" type="ORF">D4A92_21410</name>
</gene>
<name>A0ABX7F2N4_9HYPH</name>
<evidence type="ECO:0000256" key="2">
    <source>
        <dbReference type="SAM" id="Phobius"/>
    </source>
</evidence>
<dbReference type="InterPro" id="IPR029787">
    <property type="entry name" value="Nucleotide_cyclase"/>
</dbReference>
<dbReference type="NCBIfam" id="TIGR00254">
    <property type="entry name" value="GGDEF"/>
    <property type="match status" value="1"/>
</dbReference>
<feature type="transmembrane region" description="Helical" evidence="2">
    <location>
        <begin position="68"/>
        <end position="89"/>
    </location>
</feature>
<evidence type="ECO:0000313" key="5">
    <source>
        <dbReference type="Proteomes" id="UP000596351"/>
    </source>
</evidence>
<feature type="domain" description="GGDEF" evidence="3">
    <location>
        <begin position="126"/>
        <end position="258"/>
    </location>
</feature>
<dbReference type="RefSeq" id="WP_203017199.1">
    <property type="nucleotide sequence ID" value="NZ_CP032405.1"/>
</dbReference>
<sequence length="284" mass="30976">MSRGSKWLWRQVDVGALDSAGAVRRFALSVGFRAVIVTSLAGLVLLPLLYVLNVVATPIDQTMRLMVAFSWLFGGVLSAACAFVAGHVLRELLLSRRKFERLSRTDTLSGLANRRAFNEVSLATDRDASLAIIDVDRFKTINDRYGHQTGDRVIQSISSLLKEVFGEAHLVARLGGEEFGVIIRGGSVAERLALVEQARCRVAAETILYQDAELRVTVSAGVAEFTPGKRPESVYAWADKALYLAKESGRDCVFHENSLALVEAFPGDHAPDDAQLFAAIGRRG</sequence>
<dbReference type="InterPro" id="IPR050469">
    <property type="entry name" value="Diguanylate_Cyclase"/>
</dbReference>
<dbReference type="Proteomes" id="UP000596351">
    <property type="component" value="Chromosome"/>
</dbReference>
<accession>A0ABX7F2N4</accession>
<keyword evidence="2" id="KW-1133">Transmembrane helix</keyword>
<dbReference type="PROSITE" id="PS50887">
    <property type="entry name" value="GGDEF"/>
    <property type="match status" value="1"/>
</dbReference>
<evidence type="ECO:0000259" key="3">
    <source>
        <dbReference type="PROSITE" id="PS50887"/>
    </source>
</evidence>
<dbReference type="PANTHER" id="PTHR45138:SF24">
    <property type="entry name" value="DIGUANYLATE CYCLASE DGCC-RELATED"/>
    <property type="match status" value="1"/>
</dbReference>
<dbReference type="InterPro" id="IPR043128">
    <property type="entry name" value="Rev_trsase/Diguanyl_cyclase"/>
</dbReference>